<evidence type="ECO:0000259" key="5">
    <source>
        <dbReference type="PROSITE" id="PS50931"/>
    </source>
</evidence>
<dbReference type="InterPro" id="IPR036388">
    <property type="entry name" value="WH-like_DNA-bd_sf"/>
</dbReference>
<evidence type="ECO:0000256" key="3">
    <source>
        <dbReference type="ARBA" id="ARBA00023125"/>
    </source>
</evidence>
<dbReference type="Pfam" id="PF00126">
    <property type="entry name" value="HTH_1"/>
    <property type="match status" value="1"/>
</dbReference>
<dbReference type="InterPro" id="IPR000847">
    <property type="entry name" value="LysR_HTH_N"/>
</dbReference>
<proteinExistence type="inferred from homology"/>
<evidence type="ECO:0000313" key="6">
    <source>
        <dbReference type="EMBL" id="PSU33545.1"/>
    </source>
</evidence>
<evidence type="ECO:0000313" key="7">
    <source>
        <dbReference type="Proteomes" id="UP000241222"/>
    </source>
</evidence>
<dbReference type="InterPro" id="IPR005119">
    <property type="entry name" value="LysR_subst-bd"/>
</dbReference>
<dbReference type="FunFam" id="1.10.10.10:FF:000001">
    <property type="entry name" value="LysR family transcriptional regulator"/>
    <property type="match status" value="1"/>
</dbReference>
<dbReference type="GO" id="GO:0043565">
    <property type="term" value="F:sequence-specific DNA binding"/>
    <property type="evidence" value="ECO:0007669"/>
    <property type="project" value="TreeGrafter"/>
</dbReference>
<comment type="similarity">
    <text evidence="1">Belongs to the LysR transcriptional regulatory family.</text>
</comment>
<dbReference type="CDD" id="cd08422">
    <property type="entry name" value="PBP2_CrgA_like"/>
    <property type="match status" value="1"/>
</dbReference>
<dbReference type="PANTHER" id="PTHR30537:SF5">
    <property type="entry name" value="HTH-TYPE TRANSCRIPTIONAL ACTIVATOR TTDR-RELATED"/>
    <property type="match status" value="1"/>
</dbReference>
<keyword evidence="4" id="KW-0804">Transcription</keyword>
<dbReference type="GO" id="GO:0006351">
    <property type="term" value="P:DNA-templated transcription"/>
    <property type="evidence" value="ECO:0007669"/>
    <property type="project" value="TreeGrafter"/>
</dbReference>
<dbReference type="Proteomes" id="UP000241222">
    <property type="component" value="Unassembled WGS sequence"/>
</dbReference>
<keyword evidence="2" id="KW-0805">Transcription regulation</keyword>
<dbReference type="AlphaFoldDB" id="A0A2T3IY71"/>
<evidence type="ECO:0000256" key="2">
    <source>
        <dbReference type="ARBA" id="ARBA00023015"/>
    </source>
</evidence>
<organism evidence="6 7">
    <name type="scientific">Photobacterium lutimaris</name>
    <dbReference type="NCBI Taxonomy" id="388278"/>
    <lineage>
        <taxon>Bacteria</taxon>
        <taxon>Pseudomonadati</taxon>
        <taxon>Pseudomonadota</taxon>
        <taxon>Gammaproteobacteria</taxon>
        <taxon>Vibrionales</taxon>
        <taxon>Vibrionaceae</taxon>
        <taxon>Photobacterium</taxon>
    </lineage>
</organism>
<dbReference type="EMBL" id="PYMH01000005">
    <property type="protein sequence ID" value="PSU33545.1"/>
    <property type="molecule type" value="Genomic_DNA"/>
</dbReference>
<protein>
    <submittedName>
        <fullName evidence="6">LysR family transcriptional regulator</fullName>
    </submittedName>
</protein>
<accession>A0A2T3IY71</accession>
<dbReference type="Gene3D" id="1.10.10.10">
    <property type="entry name" value="Winged helix-like DNA-binding domain superfamily/Winged helix DNA-binding domain"/>
    <property type="match status" value="1"/>
</dbReference>
<dbReference type="InterPro" id="IPR036390">
    <property type="entry name" value="WH_DNA-bd_sf"/>
</dbReference>
<evidence type="ECO:0000256" key="4">
    <source>
        <dbReference type="ARBA" id="ARBA00023163"/>
    </source>
</evidence>
<keyword evidence="3" id="KW-0238">DNA-binding</keyword>
<dbReference type="GO" id="GO:0003700">
    <property type="term" value="F:DNA-binding transcription factor activity"/>
    <property type="evidence" value="ECO:0007669"/>
    <property type="project" value="InterPro"/>
</dbReference>
<feature type="domain" description="HTH lysR-type" evidence="5">
    <location>
        <begin position="4"/>
        <end position="61"/>
    </location>
</feature>
<name>A0A2T3IY71_9GAMM</name>
<dbReference type="PANTHER" id="PTHR30537">
    <property type="entry name" value="HTH-TYPE TRANSCRIPTIONAL REGULATOR"/>
    <property type="match status" value="1"/>
</dbReference>
<dbReference type="Gene3D" id="3.40.190.290">
    <property type="match status" value="1"/>
</dbReference>
<sequence length="293" mass="33635">MKTMNLNLLATFYTVVMNNSFSVAADKLCLSKSVISKHVKQLEHELRCSLIQRTTRQINLTEEGQFLYERCTEIFDSVDKCYGFIDERKDIVRGKLRVKMPAVLEFDSHITDTFEQLLRAYPELELDIIFDNQIGDLIHEHVDVVLRIGELEDSSYKCKKIKNIGTYVVASPDYLDKYGIPEKPADLTNHKCMNYSHCLTKGRWMFNEGGQEIKIEIAPFIQTESESLLTRYAIKGLGITTTLDFITEAHIQSGELISLLDDFTWKTELYAVYPNNAVMPLKTRKLIDLLAST</sequence>
<dbReference type="PROSITE" id="PS50931">
    <property type="entry name" value="HTH_LYSR"/>
    <property type="match status" value="1"/>
</dbReference>
<keyword evidence="7" id="KW-1185">Reference proteome</keyword>
<reference evidence="6 7" key="1">
    <citation type="submission" date="2018-03" db="EMBL/GenBank/DDBJ databases">
        <title>Whole genome sequencing of Histamine producing bacteria.</title>
        <authorList>
            <person name="Butler K."/>
        </authorList>
    </citation>
    <scope>NUCLEOTIDE SEQUENCE [LARGE SCALE GENOMIC DNA]</scope>
    <source>
        <strain evidence="6 7">JCM 13586</strain>
    </source>
</reference>
<comment type="caution">
    <text evidence="6">The sequence shown here is derived from an EMBL/GenBank/DDBJ whole genome shotgun (WGS) entry which is preliminary data.</text>
</comment>
<dbReference type="SUPFAM" id="SSF53850">
    <property type="entry name" value="Periplasmic binding protein-like II"/>
    <property type="match status" value="1"/>
</dbReference>
<dbReference type="SUPFAM" id="SSF46785">
    <property type="entry name" value="Winged helix' DNA-binding domain"/>
    <property type="match status" value="1"/>
</dbReference>
<evidence type="ECO:0000256" key="1">
    <source>
        <dbReference type="ARBA" id="ARBA00009437"/>
    </source>
</evidence>
<dbReference type="InterPro" id="IPR058163">
    <property type="entry name" value="LysR-type_TF_proteobact-type"/>
</dbReference>
<dbReference type="Pfam" id="PF03466">
    <property type="entry name" value="LysR_substrate"/>
    <property type="match status" value="1"/>
</dbReference>
<gene>
    <name evidence="6" type="ORF">C9I99_12260</name>
</gene>